<sequence>MQYSLKSLSWYFFASSFSHDISSSSSSRHRNRWFSFTASKSVLSLVAERLKSPIFPP</sequence>
<accession>A0A0E9TLE5</accession>
<dbReference type="AlphaFoldDB" id="A0A0E9TLE5"/>
<reference evidence="1" key="2">
    <citation type="journal article" date="2015" name="Fish Shellfish Immunol.">
        <title>Early steps in the European eel (Anguilla anguilla)-Vibrio vulnificus interaction in the gills: Role of the RtxA13 toxin.</title>
        <authorList>
            <person name="Callol A."/>
            <person name="Pajuelo D."/>
            <person name="Ebbesson L."/>
            <person name="Teles M."/>
            <person name="MacKenzie S."/>
            <person name="Amaro C."/>
        </authorList>
    </citation>
    <scope>NUCLEOTIDE SEQUENCE</scope>
</reference>
<name>A0A0E9TLE5_ANGAN</name>
<proteinExistence type="predicted"/>
<dbReference type="EMBL" id="GBXM01054305">
    <property type="protein sequence ID" value="JAH54272.1"/>
    <property type="molecule type" value="Transcribed_RNA"/>
</dbReference>
<evidence type="ECO:0000313" key="1">
    <source>
        <dbReference type="EMBL" id="JAH54272.1"/>
    </source>
</evidence>
<organism evidence="1">
    <name type="scientific">Anguilla anguilla</name>
    <name type="common">European freshwater eel</name>
    <name type="synonym">Muraena anguilla</name>
    <dbReference type="NCBI Taxonomy" id="7936"/>
    <lineage>
        <taxon>Eukaryota</taxon>
        <taxon>Metazoa</taxon>
        <taxon>Chordata</taxon>
        <taxon>Craniata</taxon>
        <taxon>Vertebrata</taxon>
        <taxon>Euteleostomi</taxon>
        <taxon>Actinopterygii</taxon>
        <taxon>Neopterygii</taxon>
        <taxon>Teleostei</taxon>
        <taxon>Anguilliformes</taxon>
        <taxon>Anguillidae</taxon>
        <taxon>Anguilla</taxon>
    </lineage>
</organism>
<reference evidence="1" key="1">
    <citation type="submission" date="2014-11" db="EMBL/GenBank/DDBJ databases">
        <authorList>
            <person name="Amaro Gonzalez C."/>
        </authorList>
    </citation>
    <scope>NUCLEOTIDE SEQUENCE</scope>
</reference>
<protein>
    <submittedName>
        <fullName evidence="1">Uncharacterized protein</fullName>
    </submittedName>
</protein>